<feature type="domain" description="DUF7840" evidence="2">
    <location>
        <begin position="348"/>
        <end position="574"/>
    </location>
</feature>
<dbReference type="InterPro" id="IPR025178">
    <property type="entry name" value="Lnb_N"/>
</dbReference>
<dbReference type="Proteomes" id="UP000291236">
    <property type="component" value="Chromosome"/>
</dbReference>
<dbReference type="Pfam" id="PF25225">
    <property type="entry name" value="DUF7843"/>
    <property type="match status" value="1"/>
</dbReference>
<name>A0A4P2VJT4_FLUSA</name>
<dbReference type="InterPro" id="IPR057165">
    <property type="entry name" value="DUF7843"/>
</dbReference>
<proteinExistence type="predicted"/>
<reference evidence="4 5" key="1">
    <citation type="submission" date="2018-12" db="EMBL/GenBank/DDBJ databases">
        <title>Rubrispira sanarue gen. nov., sp., nov., a member of the order Silvanigrellales, isolated from a brackish lake in Hamamatsu Japan.</title>
        <authorList>
            <person name="Maejima Y."/>
            <person name="Iino T."/>
            <person name="Muraguchi Y."/>
            <person name="Fukuda K."/>
            <person name="Nojiri H."/>
            <person name="Ohkuma M."/>
            <person name="Moriuchi R."/>
            <person name="Dohra H."/>
            <person name="Kimbara K."/>
            <person name="Shintani M."/>
        </authorList>
    </citation>
    <scope>NUCLEOTIDE SEQUENCE [LARGE SCALE GENOMIC DNA]</scope>
    <source>
        <strain evidence="4 5">RF1110005</strain>
    </source>
</reference>
<protein>
    <submittedName>
        <fullName evidence="4">Uncharacterized protein</fullName>
    </submittedName>
</protein>
<dbReference type="AlphaFoldDB" id="A0A4P2VJT4"/>
<evidence type="ECO:0000259" key="1">
    <source>
        <dbReference type="Pfam" id="PF13387"/>
    </source>
</evidence>
<keyword evidence="5" id="KW-1185">Reference proteome</keyword>
<dbReference type="Pfam" id="PF13387">
    <property type="entry name" value="Lnb_N"/>
    <property type="match status" value="1"/>
</dbReference>
<evidence type="ECO:0000313" key="4">
    <source>
        <dbReference type="EMBL" id="BBH53446.1"/>
    </source>
</evidence>
<dbReference type="RefSeq" id="WP_130609287.1">
    <property type="nucleotide sequence ID" value="NZ_AP019368.1"/>
</dbReference>
<gene>
    <name evidence="4" type="ORF">JCM31447_18890</name>
</gene>
<feature type="domain" description="Lnb N-terminal periplasmic" evidence="1">
    <location>
        <begin position="72"/>
        <end position="237"/>
    </location>
</feature>
<evidence type="ECO:0000259" key="3">
    <source>
        <dbReference type="Pfam" id="PF25225"/>
    </source>
</evidence>
<dbReference type="EMBL" id="AP019368">
    <property type="protein sequence ID" value="BBH53446.1"/>
    <property type="molecule type" value="Genomic_DNA"/>
</dbReference>
<evidence type="ECO:0000313" key="5">
    <source>
        <dbReference type="Proteomes" id="UP000291236"/>
    </source>
</evidence>
<dbReference type="Pfam" id="PF25222">
    <property type="entry name" value="DUF7840"/>
    <property type="match status" value="1"/>
</dbReference>
<dbReference type="OrthoDB" id="5287439at2"/>
<feature type="domain" description="DUF7843" evidence="3">
    <location>
        <begin position="4"/>
        <end position="55"/>
    </location>
</feature>
<dbReference type="KEGG" id="sbf:JCM31447_18890"/>
<dbReference type="InterPro" id="IPR057162">
    <property type="entry name" value="DUF7840"/>
</dbReference>
<evidence type="ECO:0000259" key="2">
    <source>
        <dbReference type="Pfam" id="PF25222"/>
    </source>
</evidence>
<sequence>MRQGLVDGEKFYLSQIGKKNPDAELNATLESFFSGNEGDLSGRCKFPRRLKWLKAKLDDENYQIPTIKCPSFEKWIQVVDPKGVVLVFSSFYINNPSSMFGHSFLRFIHSNNPLTDYGVNFAANPDTNNMLIYTYKGLTGLFEGKYSLLPYSVKVQEYNNSESRDLWEYELNLSQEEAVNMAKSLWEIGDNSIDYYYFDENCSYVLLTLLDTANDHFNFADEFMLWVNPADTLRVINQFPNLVKKVRYRPSSQKRFRFRYALLNSEEKDFFSDVLSEKYYFYELKDYLPKESLARVFDAVSEYIDFKEKLAGTEESVKYPLFRKNLLEARASLEVISAPLKIDPPVEERPEYGVPGARLGAQYSYSYYAGNAVDFELKPVLHSLDSPSAGYAKDAQIELMKLLLRYEFKSSTLFVQNLDLLNIKSFPSLDPPLYPIAWKLRAGIEQDNDCNKYGYLSCCERSFLQGGTGFAVLSGIFQIYTLAQAELAYQEVNGFEGSLGVYSGISLRPNHFSVFSTQLDWMKRYSFTYNNDRTRLFLENSLSYQYFSRIENKIFADFNLENQDWRVGTGIYWYFF</sequence>
<accession>A0A4P2VJT4</accession>
<organism evidence="4 5">
    <name type="scientific">Fluviispira sanaruensis</name>
    <dbReference type="NCBI Taxonomy" id="2493639"/>
    <lineage>
        <taxon>Bacteria</taxon>
        <taxon>Pseudomonadati</taxon>
        <taxon>Bdellovibrionota</taxon>
        <taxon>Oligoflexia</taxon>
        <taxon>Silvanigrellales</taxon>
        <taxon>Silvanigrellaceae</taxon>
        <taxon>Fluviispira</taxon>
    </lineage>
</organism>